<feature type="domain" description="AMP-dependent synthetase/ligase" evidence="6">
    <location>
        <begin position="11"/>
        <end position="345"/>
    </location>
</feature>
<evidence type="ECO:0000259" key="6">
    <source>
        <dbReference type="Pfam" id="PF00501"/>
    </source>
</evidence>
<evidence type="ECO:0000256" key="2">
    <source>
        <dbReference type="ARBA" id="ARBA00022598"/>
    </source>
</evidence>
<evidence type="ECO:0000256" key="5">
    <source>
        <dbReference type="HAMAP-Rule" id="MF_00731"/>
    </source>
</evidence>
<comment type="similarity">
    <text evidence="5">Belongs to the ATP-dependent AMP-binding enzyme family. MenE subfamily.</text>
</comment>
<dbReference type="PROSITE" id="PS00455">
    <property type="entry name" value="AMP_BINDING"/>
    <property type="match status" value="1"/>
</dbReference>
<feature type="domain" description="AMP-binding enzyme C-terminal" evidence="7">
    <location>
        <begin position="395"/>
        <end position="468"/>
    </location>
</feature>
<dbReference type="Proteomes" id="UP000325292">
    <property type="component" value="Chromosome"/>
</dbReference>
<keyword evidence="3 5" id="KW-0547">Nucleotide-binding</keyword>
<dbReference type="EMBL" id="CP019454">
    <property type="protein sequence ID" value="AUW95517.1"/>
    <property type="molecule type" value="Genomic_DNA"/>
</dbReference>
<dbReference type="PANTHER" id="PTHR43201">
    <property type="entry name" value="ACYL-COA SYNTHETASE"/>
    <property type="match status" value="1"/>
</dbReference>
<gene>
    <name evidence="5" type="primary">menE</name>
    <name evidence="8" type="ORF">BXT84_09735</name>
</gene>
<dbReference type="Gene3D" id="3.30.300.30">
    <property type="match status" value="1"/>
</dbReference>
<dbReference type="HAMAP" id="MF_00731">
    <property type="entry name" value="MenE"/>
    <property type="match status" value="1"/>
</dbReference>
<organism evidence="8 9">
    <name type="scientific">Sulfobacillus thermotolerans</name>
    <dbReference type="NCBI Taxonomy" id="338644"/>
    <lineage>
        <taxon>Bacteria</taxon>
        <taxon>Bacillati</taxon>
        <taxon>Bacillota</taxon>
        <taxon>Clostridia</taxon>
        <taxon>Eubacteriales</taxon>
        <taxon>Clostridiales Family XVII. Incertae Sedis</taxon>
        <taxon>Sulfobacillus</taxon>
    </lineage>
</organism>
<dbReference type="InterPro" id="IPR042099">
    <property type="entry name" value="ANL_N_sf"/>
</dbReference>
<evidence type="ECO:0000256" key="1">
    <source>
        <dbReference type="ARBA" id="ARBA00022428"/>
    </source>
</evidence>
<comment type="catalytic activity">
    <reaction evidence="5">
        <text>2-succinylbenzoate + ATP + CoA = 2-succinylbenzoyl-CoA + AMP + diphosphate</text>
        <dbReference type="Rhea" id="RHEA:17009"/>
        <dbReference type="ChEBI" id="CHEBI:18325"/>
        <dbReference type="ChEBI" id="CHEBI:30616"/>
        <dbReference type="ChEBI" id="CHEBI:33019"/>
        <dbReference type="ChEBI" id="CHEBI:57287"/>
        <dbReference type="ChEBI" id="CHEBI:57364"/>
        <dbReference type="ChEBI" id="CHEBI:456215"/>
        <dbReference type="EC" id="6.2.1.26"/>
    </reaction>
</comment>
<evidence type="ECO:0000313" key="9">
    <source>
        <dbReference type="Proteomes" id="UP000325292"/>
    </source>
</evidence>
<proteinExistence type="inferred from homology"/>
<dbReference type="Pfam" id="PF00501">
    <property type="entry name" value="AMP-binding"/>
    <property type="match status" value="1"/>
</dbReference>
<dbReference type="SUPFAM" id="SSF56801">
    <property type="entry name" value="Acetyl-CoA synthetase-like"/>
    <property type="match status" value="1"/>
</dbReference>
<dbReference type="NCBIfam" id="TIGR01923">
    <property type="entry name" value="menE"/>
    <property type="match status" value="1"/>
</dbReference>
<comment type="pathway">
    <text evidence="5">Quinol/quinone metabolism; 1,4-dihydroxy-2-naphthoate biosynthesis; 1,4-dihydroxy-2-naphthoate from chorismate: step 5/7.</text>
</comment>
<dbReference type="InterPro" id="IPR000873">
    <property type="entry name" value="AMP-dep_synth/lig_dom"/>
</dbReference>
<comment type="function">
    <text evidence="5">Converts 2-succinylbenzoate (OSB) to 2-succinylbenzoyl-CoA (OSB-CoA).</text>
</comment>
<dbReference type="Pfam" id="PF13193">
    <property type="entry name" value="AMP-binding_C"/>
    <property type="match status" value="1"/>
</dbReference>
<name>A0ABM6RVK2_9FIRM</name>
<keyword evidence="1 5" id="KW-0474">Menaquinone biosynthesis</keyword>
<keyword evidence="2 5" id="KW-0436">Ligase</keyword>
<evidence type="ECO:0000313" key="8">
    <source>
        <dbReference type="EMBL" id="AUW95517.1"/>
    </source>
</evidence>
<comment type="pathway">
    <text evidence="5">Quinol/quinone metabolism; menaquinone biosynthesis.</text>
</comment>
<dbReference type="InterPro" id="IPR025110">
    <property type="entry name" value="AMP-bd_C"/>
</dbReference>
<protein>
    <recommendedName>
        <fullName evidence="5">2-succinylbenzoate--CoA ligase</fullName>
        <ecNumber evidence="5">6.2.1.26</ecNumber>
    </recommendedName>
    <alternativeName>
        <fullName evidence="5">o-succinylbenzoyl-CoA synthetase</fullName>
        <shortName evidence="5">OSB-CoA synthetase</shortName>
    </alternativeName>
</protein>
<sequence>MATILPDWLHARAKTSAHSLAFTNGQESWTFQQLDDMVARVATRLTQSGVVKGRRVALIVSGEWQAVPVIHALARIGAVLVPLNGRLKQQELAPLVADADVDLIIAQDSFPSSFGTAICLENLFDKLNTYEPMPASFIDLTATQFLVYTSGTTGRPKGALLSFGNIYASAVSSAIHLGTLPQDLWLHMMPLSHIGGLSILFRSVITGSGIVWLNRFDPQTVFDLLHRYPITLISVVPTMLYRLLESDESFGSNLRIVLLGGAPAPASLVEEAHRRNVPAVQTYGLTETSSQIATRLPDDAYGTLSSGPAIYPTQIAIMTPQGPSFSPYQHGEVLVKGPTVFQGYWKQPDATQATFWNDWLRTGDIGYLDERGYLTVIDRQKELIIKGGENLSPSEIEAALLAHPHINDAGVIGVPDPQWGQVPVAIIATDQSISRDELHRWAQLHLSTVKQPTQYYQANTLPRTASGKLRRRELAAMWENGQYAPI</sequence>
<dbReference type="EC" id="6.2.1.26" evidence="5"/>
<dbReference type="Gene3D" id="3.40.50.12780">
    <property type="entry name" value="N-terminal domain of ligase-like"/>
    <property type="match status" value="1"/>
</dbReference>
<accession>A0ABM6RVK2</accession>
<dbReference type="InterPro" id="IPR020845">
    <property type="entry name" value="AMP-binding_CS"/>
</dbReference>
<evidence type="ECO:0000259" key="7">
    <source>
        <dbReference type="Pfam" id="PF13193"/>
    </source>
</evidence>
<evidence type="ECO:0000256" key="3">
    <source>
        <dbReference type="ARBA" id="ARBA00022741"/>
    </source>
</evidence>
<dbReference type="InterPro" id="IPR010192">
    <property type="entry name" value="MenE"/>
</dbReference>
<dbReference type="PANTHER" id="PTHR43201:SF5">
    <property type="entry name" value="MEDIUM-CHAIN ACYL-COA LIGASE ACSF2, MITOCHONDRIAL"/>
    <property type="match status" value="1"/>
</dbReference>
<keyword evidence="9" id="KW-1185">Reference proteome</keyword>
<dbReference type="InterPro" id="IPR045851">
    <property type="entry name" value="AMP-bd_C_sf"/>
</dbReference>
<keyword evidence="4 5" id="KW-0067">ATP-binding</keyword>
<reference evidence="8 9" key="1">
    <citation type="journal article" date="2019" name="Sci. Rep.">
        <title>Sulfobacillus thermotolerans: new insights into resistance and metabolic capacities of acidophilic chemolithotrophs.</title>
        <authorList>
            <person name="Panyushkina A.E."/>
            <person name="Babenko V.V."/>
            <person name="Nikitina A.S."/>
            <person name="Selezneva O.V."/>
            <person name="Tsaplina I.A."/>
            <person name="Letarova M.A."/>
            <person name="Kostryukova E.S."/>
            <person name="Letarov A.V."/>
        </authorList>
    </citation>
    <scope>NUCLEOTIDE SEQUENCE [LARGE SCALE GENOMIC DNA]</scope>
    <source>
        <strain evidence="8 9">Kr1</strain>
    </source>
</reference>
<evidence type="ECO:0000256" key="4">
    <source>
        <dbReference type="ARBA" id="ARBA00022840"/>
    </source>
</evidence>
<dbReference type="GO" id="GO:0016874">
    <property type="term" value="F:ligase activity"/>
    <property type="evidence" value="ECO:0007669"/>
    <property type="project" value="UniProtKB-KW"/>
</dbReference>